<reference evidence="1 2" key="1">
    <citation type="submission" date="2019-03" db="EMBL/GenBank/DDBJ databases">
        <title>Diversity of the mouse oral microbiome.</title>
        <authorList>
            <person name="Joseph S."/>
            <person name="Aduse-Opoku J."/>
            <person name="Curtis M."/>
            <person name="Wade W."/>
            <person name="Hashim A."/>
        </authorList>
    </citation>
    <scope>NUCLEOTIDE SEQUENCE [LARGE SCALE GENOMIC DNA]</scope>
    <source>
        <strain evidence="1 2">P1012</strain>
    </source>
</reference>
<dbReference type="Proteomes" id="UP000298358">
    <property type="component" value="Unassembled WGS sequence"/>
</dbReference>
<accession>A0A4Y9FUG7</accession>
<proteinExistence type="predicted"/>
<dbReference type="EMBL" id="SPQB01000016">
    <property type="protein sequence ID" value="TFU32948.1"/>
    <property type="molecule type" value="Genomic_DNA"/>
</dbReference>
<evidence type="ECO:0000313" key="1">
    <source>
        <dbReference type="EMBL" id="TFU32948.1"/>
    </source>
</evidence>
<dbReference type="AlphaFoldDB" id="A0A4Y9FUG7"/>
<comment type="caution">
    <text evidence="1">The sequence shown here is derived from an EMBL/GenBank/DDBJ whole genome shotgun (WGS) entry which is preliminary data.</text>
</comment>
<organism evidence="1 2">
    <name type="scientific">Microbacterium paludicola</name>
    <dbReference type="NCBI Taxonomy" id="300019"/>
    <lineage>
        <taxon>Bacteria</taxon>
        <taxon>Bacillati</taxon>
        <taxon>Actinomycetota</taxon>
        <taxon>Actinomycetes</taxon>
        <taxon>Micrococcales</taxon>
        <taxon>Microbacteriaceae</taxon>
        <taxon>Microbacterium</taxon>
    </lineage>
</organism>
<dbReference type="RefSeq" id="WP_135114380.1">
    <property type="nucleotide sequence ID" value="NZ_JADGLL010000016.1"/>
</dbReference>
<evidence type="ECO:0000313" key="2">
    <source>
        <dbReference type="Proteomes" id="UP000298358"/>
    </source>
</evidence>
<keyword evidence="2" id="KW-1185">Reference proteome</keyword>
<name>A0A4Y9FUG7_9MICO</name>
<protein>
    <submittedName>
        <fullName evidence="1">Uncharacterized protein</fullName>
    </submittedName>
</protein>
<dbReference type="OrthoDB" id="5113395at2"/>
<gene>
    <name evidence="1" type="ORF">E4U02_08325</name>
</gene>
<sequence>MLWAAAVALAQDDLGVTVDDGKAEVATRDGVEVVDVSRHHLGPYWKGAVARTEMLVEWLAAKPERRTLLSAPDELVRRAARRQARIA</sequence>